<dbReference type="AlphaFoldDB" id="A0A2Z4RTY0"/>
<dbReference type="Proteomes" id="UP000250299">
    <property type="component" value="Chromosome"/>
</dbReference>
<proteinExistence type="predicted"/>
<gene>
    <name evidence="1" type="ORF">DKY63_28920</name>
</gene>
<name>A0A2Z4RTY0_PSEPU</name>
<organism evidence="1 2">
    <name type="scientific">Pseudomonas putida</name>
    <name type="common">Arthrobacter siderocapsulatus</name>
    <dbReference type="NCBI Taxonomy" id="303"/>
    <lineage>
        <taxon>Bacteria</taxon>
        <taxon>Pseudomonadati</taxon>
        <taxon>Pseudomonadota</taxon>
        <taxon>Gammaproteobacteria</taxon>
        <taxon>Pseudomonadales</taxon>
        <taxon>Pseudomonadaceae</taxon>
        <taxon>Pseudomonas</taxon>
    </lineage>
</organism>
<dbReference type="OrthoDB" id="6947232at2"/>
<reference evidence="1 2" key="1">
    <citation type="submission" date="2018-05" db="EMBL/GenBank/DDBJ databases">
        <title>Whole genome sequence of Pseudomonas putida JBC17.</title>
        <authorList>
            <person name="Lee Y.H."/>
            <person name="David K."/>
        </authorList>
    </citation>
    <scope>NUCLEOTIDE SEQUENCE [LARGE SCALE GENOMIC DNA]</scope>
    <source>
        <strain evidence="1 2">JBC17</strain>
    </source>
</reference>
<accession>A0A2Z4RTY0</accession>
<sequence>MQMQIQVLAEGTAETSVSRQDRIAVLQKQMGNDHRKTVQADAYGADGLVDILDVRATDGQREILVLNCSRLQIQAVLEWQSITEDKNEFEGLELHLVRQPDSDM</sequence>
<dbReference type="EMBL" id="CP029693">
    <property type="protein sequence ID" value="AWY44499.1"/>
    <property type="molecule type" value="Genomic_DNA"/>
</dbReference>
<evidence type="ECO:0000313" key="1">
    <source>
        <dbReference type="EMBL" id="AWY44499.1"/>
    </source>
</evidence>
<protein>
    <submittedName>
        <fullName evidence="1">Uncharacterized protein</fullName>
    </submittedName>
</protein>
<evidence type="ECO:0000313" key="2">
    <source>
        <dbReference type="Proteomes" id="UP000250299"/>
    </source>
</evidence>